<proteinExistence type="predicted"/>
<organismHost>
    <name type="scientific">Bacillus subtilis</name>
    <dbReference type="NCBI Taxonomy" id="1423"/>
</organismHost>
<dbReference type="GeneID" id="17960047"/>
<dbReference type="KEGG" id="vg:17960047"/>
<name>U5PY42_BPGRA</name>
<accession>U5PY42</accession>
<dbReference type="OrthoDB" id="25571at10239"/>
<protein>
    <submittedName>
        <fullName evidence="1">Uncharacterized protein</fullName>
    </submittedName>
</protein>
<dbReference type="EMBL" id="KF669652">
    <property type="protein sequence ID" value="AGY47388.1"/>
    <property type="molecule type" value="Genomic_DNA"/>
</dbReference>
<evidence type="ECO:0000313" key="2">
    <source>
        <dbReference type="Proteomes" id="UP000017648"/>
    </source>
</evidence>
<reference evidence="1 2" key="1">
    <citation type="journal article" date="2013" name="Genome Announc.">
        <title>Complete Genome of Bacillus subtilis Myophage Grass.</title>
        <authorList>
            <person name="Miller S.Y."/>
            <person name="Colquhoun J.M."/>
            <person name="Perl A.L."/>
            <person name="Chamakura K.R."/>
            <person name="Kuty Everett G.F."/>
        </authorList>
    </citation>
    <scope>NUCLEOTIDE SEQUENCE [LARGE SCALE GENOMIC DNA]</scope>
</reference>
<gene>
    <name evidence="1" type="ORF">Grass_123</name>
</gene>
<organism evidence="1 2">
    <name type="scientific">Bacillus phage Grass</name>
    <dbReference type="NCBI Taxonomy" id="1406785"/>
    <lineage>
        <taxon>Viruses</taxon>
        <taxon>Duplodnaviria</taxon>
        <taxon>Heunggongvirae</taxon>
        <taxon>Uroviricota</taxon>
        <taxon>Caudoviricetes</taxon>
        <taxon>Herelleviridae</taxon>
        <taxon>Bastillevirinae</taxon>
        <taxon>Nitunavirus</taxon>
        <taxon>Nitunavirus grass</taxon>
    </lineage>
</organism>
<keyword evidence="2" id="KW-1185">Reference proteome</keyword>
<sequence length="74" mass="8644">MIEVIVKSKISGRLKRGLFTARQLLDTYEDDLVCTLTECNCQPVGETYVVDCNCCDEWEDYEISFNIENREEQK</sequence>
<dbReference type="Proteomes" id="UP000017648">
    <property type="component" value="Segment"/>
</dbReference>
<dbReference type="RefSeq" id="YP_008771489.1">
    <property type="nucleotide sequence ID" value="NC_022771.1"/>
</dbReference>
<evidence type="ECO:0000313" key="1">
    <source>
        <dbReference type="EMBL" id="AGY47388.1"/>
    </source>
</evidence>